<name>A0A9P8LBM6_9PEZI</name>
<feature type="compositionally biased region" description="Polar residues" evidence="1">
    <location>
        <begin position="201"/>
        <end position="219"/>
    </location>
</feature>
<feature type="compositionally biased region" description="Basic and acidic residues" evidence="1">
    <location>
        <begin position="119"/>
        <end position="130"/>
    </location>
</feature>
<feature type="region of interest" description="Disordered" evidence="1">
    <location>
        <begin position="93"/>
        <end position="239"/>
    </location>
</feature>
<protein>
    <submittedName>
        <fullName evidence="2">Uncharacterized protein</fullName>
    </submittedName>
</protein>
<evidence type="ECO:0000313" key="3">
    <source>
        <dbReference type="Proteomes" id="UP000750711"/>
    </source>
</evidence>
<proteinExistence type="predicted"/>
<evidence type="ECO:0000313" key="2">
    <source>
        <dbReference type="EMBL" id="KAH0559293.1"/>
    </source>
</evidence>
<gene>
    <name evidence="2" type="ORF">GP486_004192</name>
</gene>
<accession>A0A9P8LBM6</accession>
<comment type="caution">
    <text evidence="2">The sequence shown here is derived from an EMBL/GenBank/DDBJ whole genome shotgun (WGS) entry which is preliminary data.</text>
</comment>
<dbReference type="AlphaFoldDB" id="A0A9P8LBM6"/>
<dbReference type="EMBL" id="JAGHQM010000634">
    <property type="protein sequence ID" value="KAH0559293.1"/>
    <property type="molecule type" value="Genomic_DNA"/>
</dbReference>
<keyword evidence="3" id="KW-1185">Reference proteome</keyword>
<reference evidence="2" key="1">
    <citation type="submission" date="2021-03" db="EMBL/GenBank/DDBJ databases">
        <title>Comparative genomics and phylogenomic investigation of the class Geoglossomycetes provide insights into ecological specialization and systematics.</title>
        <authorList>
            <person name="Melie T."/>
            <person name="Pirro S."/>
            <person name="Miller A.N."/>
            <person name="Quandt A."/>
        </authorList>
    </citation>
    <scope>NUCLEOTIDE SEQUENCE</scope>
    <source>
        <strain evidence="2">CAQ_001_2017</strain>
    </source>
</reference>
<evidence type="ECO:0000256" key="1">
    <source>
        <dbReference type="SAM" id="MobiDB-lite"/>
    </source>
</evidence>
<dbReference type="Proteomes" id="UP000750711">
    <property type="component" value="Unassembled WGS sequence"/>
</dbReference>
<organism evidence="2 3">
    <name type="scientific">Trichoglossum hirsutum</name>
    <dbReference type="NCBI Taxonomy" id="265104"/>
    <lineage>
        <taxon>Eukaryota</taxon>
        <taxon>Fungi</taxon>
        <taxon>Dikarya</taxon>
        <taxon>Ascomycota</taxon>
        <taxon>Pezizomycotina</taxon>
        <taxon>Geoglossomycetes</taxon>
        <taxon>Geoglossales</taxon>
        <taxon>Geoglossaceae</taxon>
        <taxon>Trichoglossum</taxon>
    </lineage>
</organism>
<sequence length="239" mass="26149">MATSVRPSDWPAPSASFRTATQPTLPFCRLFAYAKKQLVLAQRYYMKRAEDSVRWNDNMYDPPPPVPDDIVVELKEINRLLCYVAGMPQACEPSLTPSNSGDEGFDKEGIGSPEMSSTPEKEDDAKEQWPAEKAALGRQVTQEGGAGAEKAGLERKPRRQATAGGEDRPKRHTAPVGSRDRQYVKKAAGSSKQPMEKTSSDDGQQTKNQPAMIASNKQQAGKADHISRSRRQASAGGEE</sequence>